<name>A0A2M9ZUG1_9LEPT</name>
<evidence type="ECO:0000256" key="9">
    <source>
        <dbReference type="SAM" id="Phobius"/>
    </source>
</evidence>
<accession>A0A2M9ZUG1</accession>
<evidence type="ECO:0000256" key="3">
    <source>
        <dbReference type="ARBA" id="ARBA00022475"/>
    </source>
</evidence>
<dbReference type="OrthoDB" id="9814020at2"/>
<evidence type="ECO:0000256" key="7">
    <source>
        <dbReference type="ARBA" id="ARBA00023136"/>
    </source>
</evidence>
<sequence>MATEWIMGLVGGVVIGIAVSLMLLWNGRVTGVSSIVYGVLVPIKGDIAWRWYFIVGLLLGGLSLQATAPELLTVELQTKAWIGSLAGILVGFGAMLGGGCTSGHGVCGVSRVSPRSIVATIVFMAAGMAAVVLLRKTGLLI</sequence>
<evidence type="ECO:0000313" key="11">
    <source>
        <dbReference type="Proteomes" id="UP000231843"/>
    </source>
</evidence>
<keyword evidence="11" id="KW-1185">Reference proteome</keyword>
<keyword evidence="7 9" id="KW-0472">Membrane</keyword>
<dbReference type="GO" id="GO:0005886">
    <property type="term" value="C:plasma membrane"/>
    <property type="evidence" value="ECO:0007669"/>
    <property type="project" value="UniProtKB-SubCell"/>
</dbReference>
<evidence type="ECO:0000256" key="4">
    <source>
        <dbReference type="ARBA" id="ARBA00022519"/>
    </source>
</evidence>
<feature type="transmembrane region" description="Helical" evidence="9">
    <location>
        <begin position="6"/>
        <end position="26"/>
    </location>
</feature>
<feature type="transmembrane region" description="Helical" evidence="9">
    <location>
        <begin position="112"/>
        <end position="134"/>
    </location>
</feature>
<evidence type="ECO:0000256" key="8">
    <source>
        <dbReference type="ARBA" id="ARBA00035655"/>
    </source>
</evidence>
<dbReference type="InterPro" id="IPR007272">
    <property type="entry name" value="Sulf_transp_TsuA/YedE"/>
</dbReference>
<keyword evidence="6 9" id="KW-1133">Transmembrane helix</keyword>
<comment type="caution">
    <text evidence="10">The sequence shown here is derived from an EMBL/GenBank/DDBJ whole genome shotgun (WGS) entry which is preliminary data.</text>
</comment>
<keyword evidence="5 9" id="KW-0812">Transmembrane</keyword>
<feature type="transmembrane region" description="Helical" evidence="9">
    <location>
        <begin position="80"/>
        <end position="100"/>
    </location>
</feature>
<reference evidence="10 11" key="1">
    <citation type="submission" date="2017-07" db="EMBL/GenBank/DDBJ databases">
        <title>Leptospira spp. isolated from tropical soils.</title>
        <authorList>
            <person name="Thibeaux R."/>
            <person name="Iraola G."/>
            <person name="Ferres I."/>
            <person name="Bierque E."/>
            <person name="Girault D."/>
            <person name="Soupe-Gilbert M.-E."/>
            <person name="Picardeau M."/>
            <person name="Goarant C."/>
        </authorList>
    </citation>
    <scope>NUCLEOTIDE SEQUENCE [LARGE SCALE GENOMIC DNA]</scope>
    <source>
        <strain evidence="10 11">ES4-C-A1</strain>
    </source>
</reference>
<feature type="transmembrane region" description="Helical" evidence="9">
    <location>
        <begin position="47"/>
        <end position="68"/>
    </location>
</feature>
<evidence type="ECO:0000313" key="10">
    <source>
        <dbReference type="EMBL" id="PJZ75611.1"/>
    </source>
</evidence>
<evidence type="ECO:0000256" key="2">
    <source>
        <dbReference type="ARBA" id="ARBA00022448"/>
    </source>
</evidence>
<keyword evidence="3" id="KW-1003">Cell membrane</keyword>
<keyword evidence="4" id="KW-0997">Cell inner membrane</keyword>
<keyword evidence="2" id="KW-0813">Transport</keyword>
<dbReference type="EMBL" id="NPEA01000011">
    <property type="protein sequence ID" value="PJZ75611.1"/>
    <property type="molecule type" value="Genomic_DNA"/>
</dbReference>
<evidence type="ECO:0000256" key="1">
    <source>
        <dbReference type="ARBA" id="ARBA00004429"/>
    </source>
</evidence>
<evidence type="ECO:0000256" key="5">
    <source>
        <dbReference type="ARBA" id="ARBA00022692"/>
    </source>
</evidence>
<dbReference type="AlphaFoldDB" id="A0A2M9ZUG1"/>
<comment type="similarity">
    <text evidence="8">Belongs to the TsuA/YedE (TC 9.B.102) family.</text>
</comment>
<dbReference type="PANTHER" id="PTHR30574">
    <property type="entry name" value="INNER MEMBRANE PROTEIN YEDE"/>
    <property type="match status" value="1"/>
</dbReference>
<evidence type="ECO:0000256" key="6">
    <source>
        <dbReference type="ARBA" id="ARBA00022989"/>
    </source>
</evidence>
<comment type="subcellular location">
    <subcellularLocation>
        <location evidence="1">Cell inner membrane</location>
        <topology evidence="1">Multi-pass membrane protein</topology>
    </subcellularLocation>
</comment>
<dbReference type="Pfam" id="PF04143">
    <property type="entry name" value="Sulf_transp"/>
    <property type="match status" value="1"/>
</dbReference>
<protein>
    <submittedName>
        <fullName evidence="10">YeeE/YedE family protein</fullName>
    </submittedName>
</protein>
<gene>
    <name evidence="10" type="ORF">CH365_17865</name>
</gene>
<dbReference type="RefSeq" id="WP_100769900.1">
    <property type="nucleotide sequence ID" value="NZ_NPEA01000011.1"/>
</dbReference>
<organism evidence="10 11">
    <name type="scientific">Leptospira neocaledonica</name>
    <dbReference type="NCBI Taxonomy" id="2023192"/>
    <lineage>
        <taxon>Bacteria</taxon>
        <taxon>Pseudomonadati</taxon>
        <taxon>Spirochaetota</taxon>
        <taxon>Spirochaetia</taxon>
        <taxon>Leptospirales</taxon>
        <taxon>Leptospiraceae</taxon>
        <taxon>Leptospira</taxon>
    </lineage>
</organism>
<proteinExistence type="inferred from homology"/>
<dbReference type="Proteomes" id="UP000231843">
    <property type="component" value="Unassembled WGS sequence"/>
</dbReference>
<dbReference type="PANTHER" id="PTHR30574:SF1">
    <property type="entry name" value="SULPHUR TRANSPORT DOMAIN-CONTAINING PROTEIN"/>
    <property type="match status" value="1"/>
</dbReference>